<keyword evidence="1" id="KW-0813">Transport</keyword>
<evidence type="ECO:0000256" key="5">
    <source>
        <dbReference type="ARBA" id="ARBA00022741"/>
    </source>
</evidence>
<dbReference type="InterPro" id="IPR003593">
    <property type="entry name" value="AAA+_ATPase"/>
</dbReference>
<dbReference type="InterPro" id="IPR017871">
    <property type="entry name" value="ABC_transporter-like_CS"/>
</dbReference>
<evidence type="ECO:0000313" key="11">
    <source>
        <dbReference type="Proteomes" id="UP000830167"/>
    </source>
</evidence>
<dbReference type="Pfam" id="PF00005">
    <property type="entry name" value="ABC_tran"/>
    <property type="match status" value="2"/>
</dbReference>
<sequence length="499" mass="55466">MEPLIKMQDIVVQFRGIPILQEARLEIQKGEVHALLGENGAGKSSLMKVLAGLYQKQSGNIEINGREAEFHSPQDAMQQGISMIHQELQLASHLTVAENIFLGRERCTKFGIVKKREMELETTRILCQLAPEIRPNDLVGNLGIAKQQMVAIAKALSTGAQVIIMDEATTALTDNEVTRFFDIVRSLKSQGVAIILITHRLDEVFDLADRATVMRDSRTIETVVIKAVQPSDLIRLMVGRELNEIYPKSPTTRGREGLRVEGLSSKKLLKDIHFTAYRGEVLGIVGLMGSGRTEIMRAIFGVDPIAHVNMFIDGAPVRIKSCRDAIQNRIAYLTEDRKGNGLALNLDVGKNIVMPVLERVSPFGIMQPQQEKQISAKYIRELSIKIKDTAAPIGILSGGNQQKVMLSKWLATDAEIFLLDEPTRGIDVQTKVEVYNLINRLTDAGKTVIMTSSYLPEIMAMSDRFIVLCEGRMTAELTRAEATPENLIYYASLHKDYAV</sequence>
<evidence type="ECO:0000256" key="6">
    <source>
        <dbReference type="ARBA" id="ARBA00022840"/>
    </source>
</evidence>
<dbReference type="Proteomes" id="UP000830167">
    <property type="component" value="Chromosome"/>
</dbReference>
<keyword evidence="2" id="KW-1003">Cell membrane</keyword>
<dbReference type="Gene3D" id="3.40.50.300">
    <property type="entry name" value="P-loop containing nucleotide triphosphate hydrolases"/>
    <property type="match status" value="2"/>
</dbReference>
<dbReference type="PROSITE" id="PS00211">
    <property type="entry name" value="ABC_TRANSPORTER_1"/>
    <property type="match status" value="1"/>
</dbReference>
<accession>A0ABY4CQJ9</accession>
<dbReference type="EMBL" id="CP089291">
    <property type="protein sequence ID" value="UOF92549.1"/>
    <property type="molecule type" value="Genomic_DNA"/>
</dbReference>
<dbReference type="SMART" id="SM00382">
    <property type="entry name" value="AAA"/>
    <property type="match status" value="2"/>
</dbReference>
<keyword evidence="11" id="KW-1185">Reference proteome</keyword>
<keyword evidence="7" id="KW-1278">Translocase</keyword>
<evidence type="ECO:0000256" key="7">
    <source>
        <dbReference type="ARBA" id="ARBA00022967"/>
    </source>
</evidence>
<evidence type="ECO:0000256" key="4">
    <source>
        <dbReference type="ARBA" id="ARBA00022737"/>
    </source>
</evidence>
<gene>
    <name evidence="10" type="ORF">LSG31_10565</name>
</gene>
<dbReference type="InterPro" id="IPR003439">
    <property type="entry name" value="ABC_transporter-like_ATP-bd"/>
</dbReference>
<keyword evidence="4" id="KW-0677">Repeat</keyword>
<dbReference type="CDD" id="cd03215">
    <property type="entry name" value="ABC_Carb_Monos_II"/>
    <property type="match status" value="1"/>
</dbReference>
<dbReference type="GO" id="GO:0005524">
    <property type="term" value="F:ATP binding"/>
    <property type="evidence" value="ECO:0007669"/>
    <property type="project" value="UniProtKB-KW"/>
</dbReference>
<feature type="domain" description="ABC transporter" evidence="9">
    <location>
        <begin position="252"/>
        <end position="495"/>
    </location>
</feature>
<reference evidence="10" key="1">
    <citation type="submission" date="2021-12" db="EMBL/GenBank/DDBJ databases">
        <title>Alicyclobacillaceae gen. nov., sp. nov., isolated from chalcocite enrichment system.</title>
        <authorList>
            <person name="Jiang Z."/>
        </authorList>
    </citation>
    <scope>NUCLEOTIDE SEQUENCE</scope>
    <source>
        <strain evidence="10">MYW30-H2</strain>
    </source>
</reference>
<dbReference type="SUPFAM" id="SSF52540">
    <property type="entry name" value="P-loop containing nucleoside triphosphate hydrolases"/>
    <property type="match status" value="2"/>
</dbReference>
<dbReference type="CDD" id="cd03216">
    <property type="entry name" value="ABC_Carb_Monos_I"/>
    <property type="match status" value="1"/>
</dbReference>
<proteinExistence type="predicted"/>
<evidence type="ECO:0000256" key="1">
    <source>
        <dbReference type="ARBA" id="ARBA00022448"/>
    </source>
</evidence>
<evidence type="ECO:0000259" key="9">
    <source>
        <dbReference type="PROSITE" id="PS50893"/>
    </source>
</evidence>
<dbReference type="PANTHER" id="PTHR43790:SF3">
    <property type="entry name" value="D-ALLOSE IMPORT ATP-BINDING PROTEIN ALSA-RELATED"/>
    <property type="match status" value="1"/>
</dbReference>
<dbReference type="RefSeq" id="WP_347439220.1">
    <property type="nucleotide sequence ID" value="NZ_CP089291.1"/>
</dbReference>
<protein>
    <submittedName>
        <fullName evidence="10">Sugar ABC transporter ATP-binding protein</fullName>
    </submittedName>
</protein>
<keyword evidence="6 10" id="KW-0067">ATP-binding</keyword>
<dbReference type="PROSITE" id="PS50893">
    <property type="entry name" value="ABC_TRANSPORTER_2"/>
    <property type="match status" value="2"/>
</dbReference>
<keyword evidence="3" id="KW-0762">Sugar transport</keyword>
<dbReference type="InterPro" id="IPR050107">
    <property type="entry name" value="ABC_carbohydrate_import_ATPase"/>
</dbReference>
<evidence type="ECO:0000256" key="3">
    <source>
        <dbReference type="ARBA" id="ARBA00022597"/>
    </source>
</evidence>
<organism evidence="10 11">
    <name type="scientific">Fodinisporobacter ferrooxydans</name>
    <dbReference type="NCBI Taxonomy" id="2901836"/>
    <lineage>
        <taxon>Bacteria</taxon>
        <taxon>Bacillati</taxon>
        <taxon>Bacillota</taxon>
        <taxon>Bacilli</taxon>
        <taxon>Bacillales</taxon>
        <taxon>Alicyclobacillaceae</taxon>
        <taxon>Fodinisporobacter</taxon>
    </lineage>
</organism>
<evidence type="ECO:0000256" key="2">
    <source>
        <dbReference type="ARBA" id="ARBA00022475"/>
    </source>
</evidence>
<dbReference type="InterPro" id="IPR027417">
    <property type="entry name" value="P-loop_NTPase"/>
</dbReference>
<keyword evidence="8" id="KW-0472">Membrane</keyword>
<feature type="domain" description="ABC transporter" evidence="9">
    <location>
        <begin position="5"/>
        <end position="241"/>
    </location>
</feature>
<name>A0ABY4CQJ9_9BACL</name>
<keyword evidence="5" id="KW-0547">Nucleotide-binding</keyword>
<dbReference type="PANTHER" id="PTHR43790">
    <property type="entry name" value="CARBOHYDRATE TRANSPORT ATP-BINDING PROTEIN MG119-RELATED"/>
    <property type="match status" value="1"/>
</dbReference>
<evidence type="ECO:0000256" key="8">
    <source>
        <dbReference type="ARBA" id="ARBA00023136"/>
    </source>
</evidence>
<evidence type="ECO:0000313" key="10">
    <source>
        <dbReference type="EMBL" id="UOF92549.1"/>
    </source>
</evidence>